<dbReference type="InterPro" id="IPR006620">
    <property type="entry name" value="Pro_4_hyd_alph"/>
</dbReference>
<proteinExistence type="inferred from homology"/>
<dbReference type="GO" id="GO:0005506">
    <property type="term" value="F:iron ion binding"/>
    <property type="evidence" value="ECO:0007669"/>
    <property type="project" value="InterPro"/>
</dbReference>
<dbReference type="InterPro" id="IPR044862">
    <property type="entry name" value="Pro_4_hyd_alph_FE2OG_OXY"/>
</dbReference>
<keyword evidence="20" id="KW-1185">Reference proteome</keyword>
<dbReference type="InterPro" id="IPR005123">
    <property type="entry name" value="Oxoglu/Fe-dep_dioxygenase_dom"/>
</dbReference>
<evidence type="ECO:0000256" key="3">
    <source>
        <dbReference type="ARBA" id="ARBA00013017"/>
    </source>
</evidence>
<dbReference type="GO" id="GO:0008379">
    <property type="term" value="F:thioredoxin peroxidase activity"/>
    <property type="evidence" value="ECO:0007669"/>
    <property type="project" value="TreeGrafter"/>
</dbReference>
<dbReference type="CDD" id="cd03017">
    <property type="entry name" value="PRX_BCP"/>
    <property type="match status" value="1"/>
</dbReference>
<name>A0A928Z7A2_9CYAN</name>
<sequence>MSLSTRTLSIGDRIPLFGLLDRTGDRFILSDNAGKPAIVFFYAQDEMPGCQEVAIAFRDLKPECDEANVQIYSISLDRPESRHAFGEQQDISYTLLCDTNRAVSKLYGVCRPSDDEKGDWIYARAAFLIDTNLRILQIYHLGELETAIDRIRTDIHTLIRREEPRHMTMQAPVLLIPNVLDKEFCQDLIRLWQTDNGDSGFMKREGDRTVGYIDYTHKIRRDHFVGDRKILRRLVSIVQRRVFTEIKRAFQFEATRWESFRIGSYDSSRGGFFRAHRDDTTGGTAHRRFAMTLNLNAGEYEGGFLRFPEHGPHLYKPDTGSAVIFSGSVMHEATDITAGERFVLLSFFYGEKEAEQRKAYEERAKNDYQDIITVEK</sequence>
<reference evidence="19" key="1">
    <citation type="submission" date="2020-10" db="EMBL/GenBank/DDBJ databases">
        <authorList>
            <person name="Castelo-Branco R."/>
            <person name="Eusebio N."/>
            <person name="Adriana R."/>
            <person name="Vieira A."/>
            <person name="Brugerolle De Fraissinette N."/>
            <person name="Rezende De Castro R."/>
            <person name="Schneider M.P."/>
            <person name="Vasconcelos V."/>
            <person name="Leao P.N."/>
        </authorList>
    </citation>
    <scope>NUCLEOTIDE SEQUENCE</scope>
    <source>
        <strain evidence="19">LEGE 11467</strain>
    </source>
</reference>
<dbReference type="AlphaFoldDB" id="A0A928Z7A2"/>
<dbReference type="PROSITE" id="PS51352">
    <property type="entry name" value="THIOREDOXIN_2"/>
    <property type="match status" value="1"/>
</dbReference>
<keyword evidence="9" id="KW-0560">Oxidoreductase</keyword>
<comment type="similarity">
    <text evidence="14">Belongs to the peroxiredoxin family. BCP/PrxQ subfamily.</text>
</comment>
<dbReference type="GO" id="GO:0034599">
    <property type="term" value="P:cellular response to oxidative stress"/>
    <property type="evidence" value="ECO:0007669"/>
    <property type="project" value="TreeGrafter"/>
</dbReference>
<evidence type="ECO:0000256" key="12">
    <source>
        <dbReference type="ARBA" id="ARBA00023284"/>
    </source>
</evidence>
<dbReference type="GO" id="GO:0016705">
    <property type="term" value="F:oxidoreductase activity, acting on paired donors, with incorporation or reduction of molecular oxygen"/>
    <property type="evidence" value="ECO:0007669"/>
    <property type="project" value="InterPro"/>
</dbReference>
<feature type="domain" description="Fe2OG dioxygenase" evidence="18">
    <location>
        <begin position="256"/>
        <end position="351"/>
    </location>
</feature>
<evidence type="ECO:0000313" key="20">
    <source>
        <dbReference type="Proteomes" id="UP000621799"/>
    </source>
</evidence>
<dbReference type="InterPro" id="IPR036249">
    <property type="entry name" value="Thioredoxin-like_sf"/>
</dbReference>
<evidence type="ECO:0000256" key="10">
    <source>
        <dbReference type="ARBA" id="ARBA00023004"/>
    </source>
</evidence>
<keyword evidence="10" id="KW-0408">Iron</keyword>
<evidence type="ECO:0000313" key="19">
    <source>
        <dbReference type="EMBL" id="MBE9041242.1"/>
    </source>
</evidence>
<dbReference type="InterPro" id="IPR013766">
    <property type="entry name" value="Thioredoxin_domain"/>
</dbReference>
<organism evidence="19 20">
    <name type="scientific">Zarconia navalis LEGE 11467</name>
    <dbReference type="NCBI Taxonomy" id="1828826"/>
    <lineage>
        <taxon>Bacteria</taxon>
        <taxon>Bacillati</taxon>
        <taxon>Cyanobacteriota</taxon>
        <taxon>Cyanophyceae</taxon>
        <taxon>Oscillatoriophycideae</taxon>
        <taxon>Oscillatoriales</taxon>
        <taxon>Oscillatoriales incertae sedis</taxon>
        <taxon>Zarconia</taxon>
        <taxon>Zarconia navalis</taxon>
    </lineage>
</organism>
<comment type="catalytic activity">
    <reaction evidence="16">
        <text>a hydroperoxide + [thioredoxin]-dithiol = an alcohol + [thioredoxin]-disulfide + H2O</text>
        <dbReference type="Rhea" id="RHEA:62620"/>
        <dbReference type="Rhea" id="RHEA-COMP:10698"/>
        <dbReference type="Rhea" id="RHEA-COMP:10700"/>
        <dbReference type="ChEBI" id="CHEBI:15377"/>
        <dbReference type="ChEBI" id="CHEBI:29950"/>
        <dbReference type="ChEBI" id="CHEBI:30879"/>
        <dbReference type="ChEBI" id="CHEBI:35924"/>
        <dbReference type="ChEBI" id="CHEBI:50058"/>
        <dbReference type="EC" id="1.11.1.24"/>
    </reaction>
</comment>
<dbReference type="RefSeq" id="WP_264321464.1">
    <property type="nucleotide sequence ID" value="NZ_JADEXN010000168.1"/>
</dbReference>
<evidence type="ECO:0000256" key="11">
    <source>
        <dbReference type="ARBA" id="ARBA00023157"/>
    </source>
</evidence>
<dbReference type="Proteomes" id="UP000621799">
    <property type="component" value="Unassembled WGS sequence"/>
</dbReference>
<dbReference type="Pfam" id="PF00578">
    <property type="entry name" value="AhpC-TSA"/>
    <property type="match status" value="1"/>
</dbReference>
<evidence type="ECO:0000256" key="13">
    <source>
        <dbReference type="ARBA" id="ARBA00032824"/>
    </source>
</evidence>
<evidence type="ECO:0000256" key="4">
    <source>
        <dbReference type="ARBA" id="ARBA00022559"/>
    </source>
</evidence>
<comment type="cofactor">
    <cofactor evidence="1">
        <name>L-ascorbate</name>
        <dbReference type="ChEBI" id="CHEBI:38290"/>
    </cofactor>
</comment>
<evidence type="ECO:0000256" key="1">
    <source>
        <dbReference type="ARBA" id="ARBA00001961"/>
    </source>
</evidence>
<evidence type="ECO:0000256" key="9">
    <source>
        <dbReference type="ARBA" id="ARBA00023002"/>
    </source>
</evidence>
<dbReference type="GO" id="GO:0051213">
    <property type="term" value="F:dioxygenase activity"/>
    <property type="evidence" value="ECO:0007669"/>
    <property type="project" value="UniProtKB-KW"/>
</dbReference>
<dbReference type="SMART" id="SM00702">
    <property type="entry name" value="P4Hc"/>
    <property type="match status" value="1"/>
</dbReference>
<dbReference type="PANTHER" id="PTHR42801:SF4">
    <property type="entry name" value="AHPC_TSA FAMILY PROTEIN"/>
    <property type="match status" value="1"/>
</dbReference>
<evidence type="ECO:0000256" key="15">
    <source>
        <dbReference type="ARBA" id="ARBA00041373"/>
    </source>
</evidence>
<dbReference type="GO" id="GO:0005737">
    <property type="term" value="C:cytoplasm"/>
    <property type="evidence" value="ECO:0007669"/>
    <property type="project" value="TreeGrafter"/>
</dbReference>
<dbReference type="PANTHER" id="PTHR42801">
    <property type="entry name" value="THIOREDOXIN-DEPENDENT PEROXIDE REDUCTASE"/>
    <property type="match status" value="1"/>
</dbReference>
<keyword evidence="7" id="KW-0847">Vitamin C</keyword>
<evidence type="ECO:0000256" key="14">
    <source>
        <dbReference type="ARBA" id="ARBA00038489"/>
    </source>
</evidence>
<evidence type="ECO:0000256" key="2">
    <source>
        <dbReference type="ARBA" id="ARBA00003330"/>
    </source>
</evidence>
<protein>
    <recommendedName>
        <fullName evidence="3">thioredoxin-dependent peroxiredoxin</fullName>
        <ecNumber evidence="3">1.11.1.24</ecNumber>
    </recommendedName>
    <alternativeName>
        <fullName evidence="15">Bacterioferritin comigratory protein</fullName>
    </alternativeName>
    <alternativeName>
        <fullName evidence="13">Thioredoxin peroxidase</fullName>
    </alternativeName>
</protein>
<dbReference type="InterPro" id="IPR000866">
    <property type="entry name" value="AhpC/TSA"/>
</dbReference>
<keyword evidence="4" id="KW-0575">Peroxidase</keyword>
<evidence type="ECO:0000256" key="6">
    <source>
        <dbReference type="ARBA" id="ARBA00022862"/>
    </source>
</evidence>
<keyword evidence="12" id="KW-0676">Redox-active center</keyword>
<dbReference type="PROSITE" id="PS51471">
    <property type="entry name" value="FE2OG_OXY"/>
    <property type="match status" value="1"/>
</dbReference>
<evidence type="ECO:0000256" key="16">
    <source>
        <dbReference type="ARBA" id="ARBA00049091"/>
    </source>
</evidence>
<keyword evidence="5" id="KW-0479">Metal-binding</keyword>
<evidence type="ECO:0000256" key="8">
    <source>
        <dbReference type="ARBA" id="ARBA00022964"/>
    </source>
</evidence>
<keyword evidence="6" id="KW-0049">Antioxidant</keyword>
<dbReference type="SUPFAM" id="SSF52833">
    <property type="entry name" value="Thioredoxin-like"/>
    <property type="match status" value="1"/>
</dbReference>
<dbReference type="Pfam" id="PF13640">
    <property type="entry name" value="2OG-FeII_Oxy_3"/>
    <property type="match status" value="1"/>
</dbReference>
<dbReference type="GO" id="GO:0031418">
    <property type="term" value="F:L-ascorbic acid binding"/>
    <property type="evidence" value="ECO:0007669"/>
    <property type="project" value="UniProtKB-KW"/>
</dbReference>
<accession>A0A928Z7A2</accession>
<dbReference type="Gene3D" id="2.60.120.620">
    <property type="entry name" value="q2cbj1_9rhob like domain"/>
    <property type="match status" value="1"/>
</dbReference>
<evidence type="ECO:0000259" key="17">
    <source>
        <dbReference type="PROSITE" id="PS51352"/>
    </source>
</evidence>
<keyword evidence="8" id="KW-0223">Dioxygenase</keyword>
<dbReference type="EC" id="1.11.1.24" evidence="3"/>
<comment type="caution">
    <text evidence="19">The sequence shown here is derived from an EMBL/GenBank/DDBJ whole genome shotgun (WGS) entry which is preliminary data.</text>
</comment>
<evidence type="ECO:0000256" key="7">
    <source>
        <dbReference type="ARBA" id="ARBA00022896"/>
    </source>
</evidence>
<evidence type="ECO:0000259" key="18">
    <source>
        <dbReference type="PROSITE" id="PS51471"/>
    </source>
</evidence>
<gene>
    <name evidence="19" type="ORF">IQ235_10670</name>
</gene>
<dbReference type="InterPro" id="IPR050924">
    <property type="entry name" value="Peroxiredoxin_BCP/PrxQ"/>
</dbReference>
<comment type="function">
    <text evidence="2">Thiol-specific peroxidase that catalyzes the reduction of hydrogen peroxide and organic hydroperoxides to water and alcohols, respectively. Plays a role in cell protection against oxidative stress by detoxifying peroxides and as sensor of hydrogen peroxide-mediated signaling events.</text>
</comment>
<keyword evidence="11" id="KW-1015">Disulfide bond</keyword>
<feature type="domain" description="Thioredoxin" evidence="17">
    <location>
        <begin position="8"/>
        <end position="160"/>
    </location>
</feature>
<dbReference type="Gene3D" id="3.40.30.10">
    <property type="entry name" value="Glutaredoxin"/>
    <property type="match status" value="1"/>
</dbReference>
<dbReference type="GO" id="GO:0045454">
    <property type="term" value="P:cell redox homeostasis"/>
    <property type="evidence" value="ECO:0007669"/>
    <property type="project" value="TreeGrafter"/>
</dbReference>
<dbReference type="EMBL" id="JADEXN010000168">
    <property type="protein sequence ID" value="MBE9041242.1"/>
    <property type="molecule type" value="Genomic_DNA"/>
</dbReference>
<evidence type="ECO:0000256" key="5">
    <source>
        <dbReference type="ARBA" id="ARBA00022723"/>
    </source>
</evidence>